<dbReference type="Proteomes" id="UP000059680">
    <property type="component" value="Chromosome 12"/>
</dbReference>
<organism evidence="1 2">
    <name type="scientific">Oryza sativa subsp. japonica</name>
    <name type="common">Rice</name>
    <dbReference type="NCBI Taxonomy" id="39947"/>
    <lineage>
        <taxon>Eukaryota</taxon>
        <taxon>Viridiplantae</taxon>
        <taxon>Streptophyta</taxon>
        <taxon>Embryophyta</taxon>
        <taxon>Tracheophyta</taxon>
        <taxon>Spermatophyta</taxon>
        <taxon>Magnoliopsida</taxon>
        <taxon>Liliopsida</taxon>
        <taxon>Poales</taxon>
        <taxon>Poaceae</taxon>
        <taxon>BOP clade</taxon>
        <taxon>Oryzoideae</taxon>
        <taxon>Oryzeae</taxon>
        <taxon>Oryzinae</taxon>
        <taxon>Oryza</taxon>
        <taxon>Oryza sativa</taxon>
    </lineage>
</organism>
<accession>A0A0P0Y981</accession>
<gene>
    <name evidence="1" type="ordered locus">Os12g0288266</name>
    <name evidence="1" type="ORF">OSNPB_120288266</name>
</gene>
<reference evidence="2" key="1">
    <citation type="journal article" date="2005" name="Nature">
        <title>The map-based sequence of the rice genome.</title>
        <authorList>
            <consortium name="International rice genome sequencing project (IRGSP)"/>
            <person name="Matsumoto T."/>
            <person name="Wu J."/>
            <person name="Kanamori H."/>
            <person name="Katayose Y."/>
            <person name="Fujisawa M."/>
            <person name="Namiki N."/>
            <person name="Mizuno H."/>
            <person name="Yamamoto K."/>
            <person name="Antonio B.A."/>
            <person name="Baba T."/>
            <person name="Sakata K."/>
            <person name="Nagamura Y."/>
            <person name="Aoki H."/>
            <person name="Arikawa K."/>
            <person name="Arita K."/>
            <person name="Bito T."/>
            <person name="Chiden Y."/>
            <person name="Fujitsuka N."/>
            <person name="Fukunaka R."/>
            <person name="Hamada M."/>
            <person name="Harada C."/>
            <person name="Hayashi A."/>
            <person name="Hijishita S."/>
            <person name="Honda M."/>
            <person name="Hosokawa S."/>
            <person name="Ichikawa Y."/>
            <person name="Idonuma A."/>
            <person name="Iijima M."/>
            <person name="Ikeda M."/>
            <person name="Ikeno M."/>
            <person name="Ito K."/>
            <person name="Ito S."/>
            <person name="Ito T."/>
            <person name="Ito Y."/>
            <person name="Ito Y."/>
            <person name="Iwabuchi A."/>
            <person name="Kamiya K."/>
            <person name="Karasawa W."/>
            <person name="Kurita K."/>
            <person name="Katagiri S."/>
            <person name="Kikuta A."/>
            <person name="Kobayashi H."/>
            <person name="Kobayashi N."/>
            <person name="Machita K."/>
            <person name="Maehara T."/>
            <person name="Masukawa M."/>
            <person name="Mizubayashi T."/>
            <person name="Mukai Y."/>
            <person name="Nagasaki H."/>
            <person name="Nagata Y."/>
            <person name="Naito S."/>
            <person name="Nakashima M."/>
            <person name="Nakama Y."/>
            <person name="Nakamichi Y."/>
            <person name="Nakamura M."/>
            <person name="Meguro A."/>
            <person name="Negishi M."/>
            <person name="Ohta I."/>
            <person name="Ohta T."/>
            <person name="Okamoto M."/>
            <person name="Ono N."/>
            <person name="Saji S."/>
            <person name="Sakaguchi M."/>
            <person name="Sakai K."/>
            <person name="Shibata M."/>
            <person name="Shimokawa T."/>
            <person name="Song J."/>
            <person name="Takazaki Y."/>
            <person name="Terasawa K."/>
            <person name="Tsugane M."/>
            <person name="Tsuji K."/>
            <person name="Ueda S."/>
            <person name="Waki K."/>
            <person name="Yamagata H."/>
            <person name="Yamamoto M."/>
            <person name="Yamamoto S."/>
            <person name="Yamane H."/>
            <person name="Yoshiki S."/>
            <person name="Yoshihara R."/>
            <person name="Yukawa K."/>
            <person name="Zhong H."/>
            <person name="Yano M."/>
            <person name="Yuan Q."/>
            <person name="Ouyang S."/>
            <person name="Liu J."/>
            <person name="Jones K.M."/>
            <person name="Gansberger K."/>
            <person name="Moffat K."/>
            <person name="Hill J."/>
            <person name="Bera J."/>
            <person name="Fadrosh D."/>
            <person name="Jin S."/>
            <person name="Johri S."/>
            <person name="Kim M."/>
            <person name="Overton L."/>
            <person name="Reardon M."/>
            <person name="Tsitrin T."/>
            <person name="Vuong H."/>
            <person name="Weaver B."/>
            <person name="Ciecko A."/>
            <person name="Tallon L."/>
            <person name="Jackson J."/>
            <person name="Pai G."/>
            <person name="Aken S.V."/>
            <person name="Utterback T."/>
            <person name="Reidmuller S."/>
            <person name="Feldblyum T."/>
            <person name="Hsiao J."/>
            <person name="Zismann V."/>
            <person name="Iobst S."/>
            <person name="de Vazeille A.R."/>
            <person name="Buell C.R."/>
            <person name="Ying K."/>
            <person name="Li Y."/>
            <person name="Lu T."/>
            <person name="Huang Y."/>
            <person name="Zhao Q."/>
            <person name="Feng Q."/>
            <person name="Zhang L."/>
            <person name="Zhu J."/>
            <person name="Weng Q."/>
            <person name="Mu J."/>
            <person name="Lu Y."/>
            <person name="Fan D."/>
            <person name="Liu Y."/>
            <person name="Guan J."/>
            <person name="Zhang Y."/>
            <person name="Yu S."/>
            <person name="Liu X."/>
            <person name="Zhang Y."/>
            <person name="Hong G."/>
            <person name="Han B."/>
            <person name="Choisne N."/>
            <person name="Demange N."/>
            <person name="Orjeda G."/>
            <person name="Samain S."/>
            <person name="Cattolico L."/>
            <person name="Pelletier E."/>
            <person name="Couloux A."/>
            <person name="Segurens B."/>
            <person name="Wincker P."/>
            <person name="D'Hont A."/>
            <person name="Scarpelli C."/>
            <person name="Weissenbach J."/>
            <person name="Salanoubat M."/>
            <person name="Quetier F."/>
            <person name="Yu Y."/>
            <person name="Kim H.R."/>
            <person name="Rambo T."/>
            <person name="Currie J."/>
            <person name="Collura K."/>
            <person name="Luo M."/>
            <person name="Yang T."/>
            <person name="Ammiraju J.S.S."/>
            <person name="Engler F."/>
            <person name="Soderlund C."/>
            <person name="Wing R.A."/>
            <person name="Palmer L.E."/>
            <person name="de la Bastide M."/>
            <person name="Spiegel L."/>
            <person name="Nascimento L."/>
            <person name="Zutavern T."/>
            <person name="O'Shaughnessy A."/>
            <person name="Dike S."/>
            <person name="Dedhia N."/>
            <person name="Preston R."/>
            <person name="Balija V."/>
            <person name="McCombie W.R."/>
            <person name="Chow T."/>
            <person name="Chen H."/>
            <person name="Chung M."/>
            <person name="Chen C."/>
            <person name="Shaw J."/>
            <person name="Wu H."/>
            <person name="Hsiao K."/>
            <person name="Chao Y."/>
            <person name="Chu M."/>
            <person name="Cheng C."/>
            <person name="Hour A."/>
            <person name="Lee P."/>
            <person name="Lin S."/>
            <person name="Lin Y."/>
            <person name="Liou J."/>
            <person name="Liu S."/>
            <person name="Hsing Y."/>
            <person name="Raghuvanshi S."/>
            <person name="Mohanty A."/>
            <person name="Bharti A.K."/>
            <person name="Gaur A."/>
            <person name="Gupta V."/>
            <person name="Kumar D."/>
            <person name="Ravi V."/>
            <person name="Vij S."/>
            <person name="Kapur A."/>
            <person name="Khurana P."/>
            <person name="Khurana P."/>
            <person name="Khurana J.P."/>
            <person name="Tyagi A.K."/>
            <person name="Gaikwad K."/>
            <person name="Singh A."/>
            <person name="Dalal V."/>
            <person name="Srivastava S."/>
            <person name="Dixit A."/>
            <person name="Pal A.K."/>
            <person name="Ghazi I.A."/>
            <person name="Yadav M."/>
            <person name="Pandit A."/>
            <person name="Bhargava A."/>
            <person name="Sureshbabu K."/>
            <person name="Batra K."/>
            <person name="Sharma T.R."/>
            <person name="Mohapatra T."/>
            <person name="Singh N.K."/>
            <person name="Messing J."/>
            <person name="Nelson A.B."/>
            <person name="Fuks G."/>
            <person name="Kavchok S."/>
            <person name="Keizer G."/>
            <person name="Linton E."/>
            <person name="Llaca V."/>
            <person name="Song R."/>
            <person name="Tanyolac B."/>
            <person name="Young S."/>
            <person name="Ho-Il K."/>
            <person name="Hahn J.H."/>
            <person name="Sangsakoo G."/>
            <person name="Vanavichit A."/>
            <person name="de Mattos Luiz.A.T."/>
            <person name="Zimmer P.D."/>
            <person name="Malone G."/>
            <person name="Dellagostin O."/>
            <person name="de Oliveira A.C."/>
            <person name="Bevan M."/>
            <person name="Bancroft I."/>
            <person name="Minx P."/>
            <person name="Cordum H."/>
            <person name="Wilson R."/>
            <person name="Cheng Z."/>
            <person name="Jin W."/>
            <person name="Jiang J."/>
            <person name="Leong S.A."/>
            <person name="Iwama H."/>
            <person name="Gojobori T."/>
            <person name="Itoh T."/>
            <person name="Niimura Y."/>
            <person name="Fujii Y."/>
            <person name="Habara T."/>
            <person name="Sakai H."/>
            <person name="Sato Y."/>
            <person name="Wilson G."/>
            <person name="Kumar K."/>
            <person name="McCouch S."/>
            <person name="Juretic N."/>
            <person name="Hoen D."/>
            <person name="Wright S."/>
            <person name="Bruskiewich R."/>
            <person name="Bureau T."/>
            <person name="Miyao A."/>
            <person name="Hirochika H."/>
            <person name="Nishikawa T."/>
            <person name="Kadowaki K."/>
            <person name="Sugiura M."/>
            <person name="Burr B."/>
            <person name="Sasaki T."/>
        </authorList>
    </citation>
    <scope>NUCLEOTIDE SEQUENCE [LARGE SCALE GENOMIC DNA]</scope>
    <source>
        <strain evidence="2">cv. Nipponbare</strain>
    </source>
</reference>
<keyword evidence="2" id="KW-1185">Reference proteome</keyword>
<proteinExistence type="predicted"/>
<dbReference type="PaxDb" id="39947-A0A0P0Y981"/>
<dbReference type="Gramene" id="Os12t0288266-01">
    <property type="protein sequence ID" value="Os12t0288266-01"/>
    <property type="gene ID" value="Os12g0288266"/>
</dbReference>
<dbReference type="InParanoid" id="A0A0P0Y981"/>
<dbReference type="AlphaFoldDB" id="A0A0P0Y981"/>
<sequence length="59" mass="6294">SHTNGPLRFPCGGVGFLTPSIKHSLSVSCFTSVGTCTFVQKRSILRIYSIALADHVSKA</sequence>
<name>A0A0P0Y981_ORYSJ</name>
<protein>
    <submittedName>
        <fullName evidence="1">Os12g0288266 protein</fullName>
    </submittedName>
</protein>
<feature type="non-terminal residue" evidence="1">
    <location>
        <position position="1"/>
    </location>
</feature>
<dbReference type="EMBL" id="AP014968">
    <property type="protein sequence ID" value="BAT16763.1"/>
    <property type="molecule type" value="Genomic_DNA"/>
</dbReference>
<reference evidence="1 2" key="3">
    <citation type="journal article" date="2013" name="Rice">
        <title>Improvement of the Oryza sativa Nipponbare reference genome using next generation sequence and optical map data.</title>
        <authorList>
            <person name="Kawahara Y."/>
            <person name="de la Bastide M."/>
            <person name="Hamilton J.P."/>
            <person name="Kanamori H."/>
            <person name="McCombie W.R."/>
            <person name="Ouyang S."/>
            <person name="Schwartz D.C."/>
            <person name="Tanaka T."/>
            <person name="Wu J."/>
            <person name="Zhou S."/>
            <person name="Childs K.L."/>
            <person name="Davidson R.M."/>
            <person name="Lin H."/>
            <person name="Quesada-Ocampo L."/>
            <person name="Vaillancourt B."/>
            <person name="Sakai H."/>
            <person name="Lee S.S."/>
            <person name="Kim J."/>
            <person name="Numa H."/>
            <person name="Itoh T."/>
            <person name="Buell C.R."/>
            <person name="Matsumoto T."/>
        </authorList>
    </citation>
    <scope>NUCLEOTIDE SEQUENCE [LARGE SCALE GENOMIC DNA]</scope>
    <source>
        <strain evidence="2">cv. Nipponbare</strain>
    </source>
</reference>
<evidence type="ECO:0000313" key="1">
    <source>
        <dbReference type="EMBL" id="BAT16763.1"/>
    </source>
</evidence>
<evidence type="ECO:0000313" key="2">
    <source>
        <dbReference type="Proteomes" id="UP000059680"/>
    </source>
</evidence>
<reference evidence="1 2" key="2">
    <citation type="journal article" date="2013" name="Plant Cell Physiol.">
        <title>Rice Annotation Project Database (RAP-DB): an integrative and interactive database for rice genomics.</title>
        <authorList>
            <person name="Sakai H."/>
            <person name="Lee S.S."/>
            <person name="Tanaka T."/>
            <person name="Numa H."/>
            <person name="Kim J."/>
            <person name="Kawahara Y."/>
            <person name="Wakimoto H."/>
            <person name="Yang C.C."/>
            <person name="Iwamoto M."/>
            <person name="Abe T."/>
            <person name="Yamada Y."/>
            <person name="Muto A."/>
            <person name="Inokuchi H."/>
            <person name="Ikemura T."/>
            <person name="Matsumoto T."/>
            <person name="Sasaki T."/>
            <person name="Itoh T."/>
        </authorList>
    </citation>
    <scope>NUCLEOTIDE SEQUENCE [LARGE SCALE GENOMIC DNA]</scope>
    <source>
        <strain evidence="2">cv. Nipponbare</strain>
    </source>
</reference>